<name>A0A1S1H8I6_9SPHN</name>
<feature type="transmembrane region" description="Helical" evidence="1">
    <location>
        <begin position="155"/>
        <end position="180"/>
    </location>
</feature>
<comment type="caution">
    <text evidence="2">The sequence shown here is derived from an EMBL/GenBank/DDBJ whole genome shotgun (WGS) entry which is preliminary data.</text>
</comment>
<dbReference type="AlphaFoldDB" id="A0A1S1H8I6"/>
<proteinExistence type="predicted"/>
<dbReference type="Proteomes" id="UP000179467">
    <property type="component" value="Unassembled WGS sequence"/>
</dbReference>
<gene>
    <name evidence="2" type="ORF">BHE75_00385</name>
</gene>
<dbReference type="RefSeq" id="WP_015459053.1">
    <property type="nucleotide sequence ID" value="NZ_MIPT01000001.1"/>
</dbReference>
<keyword evidence="1" id="KW-1133">Transmembrane helix</keyword>
<protein>
    <submittedName>
        <fullName evidence="2">Uncharacterized protein</fullName>
    </submittedName>
</protein>
<dbReference type="EMBL" id="MIPT01000001">
    <property type="protein sequence ID" value="OHT18414.1"/>
    <property type="molecule type" value="Genomic_DNA"/>
</dbReference>
<reference evidence="2 3" key="1">
    <citation type="submission" date="2016-09" db="EMBL/GenBank/DDBJ databases">
        <title>Metabolic pathway, cell adaptation mechanisms and a novel monoxygenase revealed through proteogenomic-transcription analysis of a Sphingomonas haloaromaticamans strain degrading the fungicide ortho-phenylphenol.</title>
        <authorList>
            <person name="Perruchon C."/>
            <person name="Papadopoulou E.S."/>
            <person name="Rousidou C."/>
            <person name="Vasileiadis S."/>
            <person name="Tanou G."/>
            <person name="Amoutzias G."/>
            <person name="Molassiotis A."/>
            <person name="Karpouzas D.G."/>
        </authorList>
    </citation>
    <scope>NUCLEOTIDE SEQUENCE [LARGE SCALE GENOMIC DNA]</scope>
    <source>
        <strain evidence="2 3">P3</strain>
    </source>
</reference>
<feature type="transmembrane region" description="Helical" evidence="1">
    <location>
        <begin position="130"/>
        <end position="149"/>
    </location>
</feature>
<keyword evidence="3" id="KW-1185">Reference proteome</keyword>
<feature type="transmembrane region" description="Helical" evidence="1">
    <location>
        <begin position="96"/>
        <end position="118"/>
    </location>
</feature>
<feature type="transmembrane region" description="Helical" evidence="1">
    <location>
        <begin position="7"/>
        <end position="25"/>
    </location>
</feature>
<evidence type="ECO:0000256" key="1">
    <source>
        <dbReference type="SAM" id="Phobius"/>
    </source>
</evidence>
<organism evidence="2 3">
    <name type="scientific">Edaphosphingomonas haloaromaticamans</name>
    <dbReference type="NCBI Taxonomy" id="653954"/>
    <lineage>
        <taxon>Bacteria</taxon>
        <taxon>Pseudomonadati</taxon>
        <taxon>Pseudomonadota</taxon>
        <taxon>Alphaproteobacteria</taxon>
        <taxon>Sphingomonadales</taxon>
        <taxon>Rhizorhabdaceae</taxon>
        <taxon>Edaphosphingomonas</taxon>
    </lineage>
</organism>
<keyword evidence="1" id="KW-0472">Membrane</keyword>
<keyword evidence="1" id="KW-0812">Transmembrane</keyword>
<sequence>MIRLGLGAIAGGIAQWLVGFIFWATPLSGLAFKVANESENAAVQAALAQNLTRSGTGTYMVPWPNTAQGTTLYGQGPIATIHYNSAGFPLVDAGSLFGGLTLSIITAALIGLALWSVAGRAASFAERLKLVVLFAAAAVLYLDLGQPVFNHYGWGHFIYMAIGDFIGLVVAGAVIARWFMATPAPR</sequence>
<evidence type="ECO:0000313" key="3">
    <source>
        <dbReference type="Proteomes" id="UP000179467"/>
    </source>
</evidence>
<dbReference type="OrthoDB" id="7478200at2"/>
<evidence type="ECO:0000313" key="2">
    <source>
        <dbReference type="EMBL" id="OHT18414.1"/>
    </source>
</evidence>
<accession>A0A1S1H8I6</accession>